<dbReference type="Gene3D" id="1.10.443.10">
    <property type="entry name" value="Intergrase catalytic core"/>
    <property type="match status" value="1"/>
</dbReference>
<dbReference type="GO" id="GO:0006310">
    <property type="term" value="P:DNA recombination"/>
    <property type="evidence" value="ECO:0007669"/>
    <property type="project" value="UniProtKB-KW"/>
</dbReference>
<dbReference type="PATRIC" id="fig|1339352.3.peg.3549"/>
<dbReference type="Pfam" id="PF17293">
    <property type="entry name" value="Arm-DNA-bind_5"/>
    <property type="match status" value="1"/>
</dbReference>
<dbReference type="AlphaFoldDB" id="A0A069S7U7"/>
<dbReference type="Pfam" id="PF13102">
    <property type="entry name" value="Phage_int_SAM_5"/>
    <property type="match status" value="1"/>
</dbReference>
<dbReference type="InterPro" id="IPR011010">
    <property type="entry name" value="DNA_brk_join_enz"/>
</dbReference>
<dbReference type="Pfam" id="PF00589">
    <property type="entry name" value="Phage_integrase"/>
    <property type="match status" value="1"/>
</dbReference>
<dbReference type="PROSITE" id="PS51898">
    <property type="entry name" value="TYR_RECOMBINASE"/>
    <property type="match status" value="1"/>
</dbReference>
<evidence type="ECO:0000256" key="3">
    <source>
        <dbReference type="ARBA" id="ARBA00023172"/>
    </source>
</evidence>
<dbReference type="Gene3D" id="1.10.150.130">
    <property type="match status" value="1"/>
</dbReference>
<dbReference type="InterPro" id="IPR010998">
    <property type="entry name" value="Integrase_recombinase_N"/>
</dbReference>
<feature type="domain" description="Tyr recombinase" evidence="4">
    <location>
        <begin position="208"/>
        <end position="376"/>
    </location>
</feature>
<dbReference type="PANTHER" id="PTHR30349:SF64">
    <property type="entry name" value="PROPHAGE INTEGRASE INTD-RELATED"/>
    <property type="match status" value="1"/>
</dbReference>
<keyword evidence="3" id="KW-0233">DNA recombination</keyword>
<dbReference type="InterPro" id="IPR025269">
    <property type="entry name" value="SAM-like_dom"/>
</dbReference>
<dbReference type="InterPro" id="IPR050090">
    <property type="entry name" value="Tyrosine_recombinase_XerCD"/>
</dbReference>
<evidence type="ECO:0000313" key="6">
    <source>
        <dbReference type="Proteomes" id="UP000027661"/>
    </source>
</evidence>
<dbReference type="EMBL" id="JNHM01000135">
    <property type="protein sequence ID" value="KDS45803.1"/>
    <property type="molecule type" value="Genomic_DNA"/>
</dbReference>
<sequence length="382" mass="45012">METWKIKPVFDRKKKATPEKSAKVEIEIQFSRTERKWISTDIELYSNQWDGEFVVRHAKFKELNRAITKHIKKFEDIIKNIRREGKDINLKNFNIFYNEKHVKSKSSFLDFAYDELQRRDLKWSTKRAHLIALEALKRSGAIKTFDDITPENIALFDRFIRREDPTRGQTTIHGYHKRIKPYINEALRLGLIEDTPYRVFKDKHGRYKTRQPLTMDELQSIRNIELNDRQLQKVRDQFIFQCYTGLSWVDLYMFDYDRCTVEHNGVAYIDGERIKTGTKFYTPILTPAMEILKKYDYKFTVPTVQSFNRSLKIIAELIGLKKPLTSHIARHTFATTVVLANDVPIETLSKMLGHTKVSVTQVYAKILNSSVEKHAEKLNSII</sequence>
<dbReference type="InterPro" id="IPR002104">
    <property type="entry name" value="Integrase_catalytic"/>
</dbReference>
<evidence type="ECO:0000256" key="1">
    <source>
        <dbReference type="ARBA" id="ARBA00008857"/>
    </source>
</evidence>
<dbReference type="CDD" id="cd01185">
    <property type="entry name" value="INTN1_C_like"/>
    <property type="match status" value="1"/>
</dbReference>
<dbReference type="RefSeq" id="WP_032953457.1">
    <property type="nucleotide sequence ID" value="NZ_JNHM01000135.1"/>
</dbReference>
<comment type="caution">
    <text evidence="5">The sequence shown here is derived from an EMBL/GenBank/DDBJ whole genome shotgun (WGS) entry which is preliminary data.</text>
</comment>
<reference evidence="5 6" key="1">
    <citation type="submission" date="2014-04" db="EMBL/GenBank/DDBJ databases">
        <authorList>
            <person name="Sears C."/>
            <person name="Carroll K."/>
            <person name="Sack B.R."/>
            <person name="Qadri F."/>
            <person name="Myers L.L."/>
            <person name="Chung G.-T."/>
            <person name="Escheverria P."/>
            <person name="Fraser C.M."/>
            <person name="Sadzewicz L."/>
            <person name="Shefchek K.A."/>
            <person name="Tallon L."/>
            <person name="Das S.P."/>
            <person name="Daugherty S."/>
            <person name="Mongodin E.F."/>
        </authorList>
    </citation>
    <scope>NUCLEOTIDE SEQUENCE [LARGE SCALE GENOMIC DNA]</scope>
    <source>
        <strain evidence="5 6">3975 RP4</strain>
    </source>
</reference>
<keyword evidence="2" id="KW-0238">DNA-binding</keyword>
<dbReference type="PANTHER" id="PTHR30349">
    <property type="entry name" value="PHAGE INTEGRASE-RELATED"/>
    <property type="match status" value="1"/>
</dbReference>
<comment type="similarity">
    <text evidence="1">Belongs to the 'phage' integrase family.</text>
</comment>
<gene>
    <name evidence="5" type="ORF">M099_3779</name>
</gene>
<protein>
    <submittedName>
        <fullName evidence="5">Phage integrase family protein</fullName>
    </submittedName>
</protein>
<dbReference type="Proteomes" id="UP000027661">
    <property type="component" value="Unassembled WGS sequence"/>
</dbReference>
<evidence type="ECO:0000256" key="2">
    <source>
        <dbReference type="ARBA" id="ARBA00023125"/>
    </source>
</evidence>
<name>A0A069S7U7_PHOVU</name>
<proteinExistence type="inferred from homology"/>
<dbReference type="SUPFAM" id="SSF56349">
    <property type="entry name" value="DNA breaking-rejoining enzymes"/>
    <property type="match status" value="1"/>
</dbReference>
<evidence type="ECO:0000313" key="5">
    <source>
        <dbReference type="EMBL" id="KDS45803.1"/>
    </source>
</evidence>
<accession>A0A069S7U7</accession>
<dbReference type="InterPro" id="IPR035386">
    <property type="entry name" value="Arm-DNA-bind_5"/>
</dbReference>
<dbReference type="GO" id="GO:0015074">
    <property type="term" value="P:DNA integration"/>
    <property type="evidence" value="ECO:0007669"/>
    <property type="project" value="InterPro"/>
</dbReference>
<dbReference type="InterPro" id="IPR013762">
    <property type="entry name" value="Integrase-like_cat_sf"/>
</dbReference>
<organism evidence="5 6">
    <name type="scientific">Phocaeicola vulgatus str. 3975 RP4</name>
    <dbReference type="NCBI Taxonomy" id="1339352"/>
    <lineage>
        <taxon>Bacteria</taxon>
        <taxon>Pseudomonadati</taxon>
        <taxon>Bacteroidota</taxon>
        <taxon>Bacteroidia</taxon>
        <taxon>Bacteroidales</taxon>
        <taxon>Bacteroidaceae</taxon>
        <taxon>Phocaeicola</taxon>
    </lineage>
</organism>
<evidence type="ECO:0000259" key="4">
    <source>
        <dbReference type="PROSITE" id="PS51898"/>
    </source>
</evidence>
<dbReference type="GO" id="GO:0003677">
    <property type="term" value="F:DNA binding"/>
    <property type="evidence" value="ECO:0007669"/>
    <property type="project" value="UniProtKB-KW"/>
</dbReference>